<dbReference type="RefSeq" id="WP_238280085.1">
    <property type="nucleotide sequence ID" value="NZ_BPQL01000074.1"/>
</dbReference>
<dbReference type="Proteomes" id="UP001549145">
    <property type="component" value="Unassembled WGS sequence"/>
</dbReference>
<evidence type="ECO:0008006" key="3">
    <source>
        <dbReference type="Google" id="ProtNLM"/>
    </source>
</evidence>
<protein>
    <recommendedName>
        <fullName evidence="3">Aminoglycoside phosphotransferase</fullName>
    </recommendedName>
</protein>
<evidence type="ECO:0000313" key="2">
    <source>
        <dbReference type="Proteomes" id="UP001549145"/>
    </source>
</evidence>
<organism evidence="1 2">
    <name type="scientific">Methylobacterium goesingense</name>
    <dbReference type="NCBI Taxonomy" id="243690"/>
    <lineage>
        <taxon>Bacteria</taxon>
        <taxon>Pseudomonadati</taxon>
        <taxon>Pseudomonadota</taxon>
        <taxon>Alphaproteobacteria</taxon>
        <taxon>Hyphomicrobiales</taxon>
        <taxon>Methylobacteriaceae</taxon>
        <taxon>Methylobacterium</taxon>
    </lineage>
</organism>
<gene>
    <name evidence="1" type="ORF">ABID43_000854</name>
</gene>
<evidence type="ECO:0000313" key="1">
    <source>
        <dbReference type="EMBL" id="MET3691335.1"/>
    </source>
</evidence>
<accession>A0ABV2L3J5</accession>
<comment type="caution">
    <text evidence="1">The sequence shown here is derived from an EMBL/GenBank/DDBJ whole genome shotgun (WGS) entry which is preliminary data.</text>
</comment>
<keyword evidence="2" id="KW-1185">Reference proteome</keyword>
<reference evidence="1 2" key="1">
    <citation type="submission" date="2024-06" db="EMBL/GenBank/DDBJ databases">
        <title>Genomic Encyclopedia of Type Strains, Phase IV (KMG-IV): sequencing the most valuable type-strain genomes for metagenomic binning, comparative biology and taxonomic classification.</title>
        <authorList>
            <person name="Goeker M."/>
        </authorList>
    </citation>
    <scope>NUCLEOTIDE SEQUENCE [LARGE SCALE GENOMIC DNA]</scope>
    <source>
        <strain evidence="1 2">DSM 21331</strain>
    </source>
</reference>
<sequence length="60" mass="6900">MMERTLDWVRGCARIAWWDGSAVDLRLHRLTDFIDALASVPEAEPGLVPAHWRERLGERA</sequence>
<dbReference type="EMBL" id="JBEPMM010000001">
    <property type="protein sequence ID" value="MET3691335.1"/>
    <property type="molecule type" value="Genomic_DNA"/>
</dbReference>
<proteinExistence type="predicted"/>
<name>A0ABV2L3J5_9HYPH</name>